<dbReference type="InterPro" id="IPR036909">
    <property type="entry name" value="Cyt_c-like_dom_sf"/>
</dbReference>
<reference evidence="2" key="1">
    <citation type="submission" date="2017-10" db="EMBL/GenBank/DDBJ databases">
        <authorList>
            <person name="Gaisin V.A."/>
            <person name="Rysina M.S."/>
            <person name="Grouzdev D.S."/>
        </authorList>
    </citation>
    <scope>NUCLEOTIDE SEQUENCE [LARGE SCALE GENOMIC DNA]</scope>
    <source>
        <strain evidence="2">V1</strain>
    </source>
</reference>
<comment type="caution">
    <text evidence="1">The sequence shown here is derived from an EMBL/GenBank/DDBJ whole genome shotgun (WGS) entry which is preliminary data.</text>
</comment>
<proteinExistence type="predicted"/>
<dbReference type="OrthoDB" id="595375at2"/>
<accession>A0A317T4Y5</accession>
<dbReference type="SUPFAM" id="SSF46626">
    <property type="entry name" value="Cytochrome c"/>
    <property type="match status" value="1"/>
</dbReference>
<name>A0A317T4Y5_9CHLB</name>
<dbReference type="Proteomes" id="UP000246278">
    <property type="component" value="Unassembled WGS sequence"/>
</dbReference>
<dbReference type="EMBL" id="PDNZ01000006">
    <property type="protein sequence ID" value="PWW81698.1"/>
    <property type="molecule type" value="Genomic_DNA"/>
</dbReference>
<protein>
    <submittedName>
        <fullName evidence="1">Uncharacterized protein</fullName>
    </submittedName>
</protein>
<keyword evidence="2" id="KW-1185">Reference proteome</keyword>
<organism evidence="1 2">
    <name type="scientific">Prosthecochloris marina</name>
    <dbReference type="NCBI Taxonomy" id="2017681"/>
    <lineage>
        <taxon>Bacteria</taxon>
        <taxon>Pseudomonadati</taxon>
        <taxon>Chlorobiota</taxon>
        <taxon>Chlorobiia</taxon>
        <taxon>Chlorobiales</taxon>
        <taxon>Chlorobiaceae</taxon>
        <taxon>Prosthecochloris</taxon>
    </lineage>
</organism>
<dbReference type="GO" id="GO:0020037">
    <property type="term" value="F:heme binding"/>
    <property type="evidence" value="ECO:0007669"/>
    <property type="project" value="InterPro"/>
</dbReference>
<dbReference type="AlphaFoldDB" id="A0A317T4Y5"/>
<gene>
    <name evidence="1" type="ORF">CR164_08895</name>
</gene>
<evidence type="ECO:0000313" key="2">
    <source>
        <dbReference type="Proteomes" id="UP000246278"/>
    </source>
</evidence>
<evidence type="ECO:0000313" key="1">
    <source>
        <dbReference type="EMBL" id="PWW81698.1"/>
    </source>
</evidence>
<sequence>MEPPPKFGPPIKGIAIHYREAFAEKKEAVEHMVTFMQKPDASLSKCRPEAIRRFGLMPAMNMSEEKLRVVSEWLWEQFDPELKRLHDSGHHH</sequence>
<dbReference type="GO" id="GO:0009055">
    <property type="term" value="F:electron transfer activity"/>
    <property type="evidence" value="ECO:0007669"/>
    <property type="project" value="InterPro"/>
</dbReference>